<sequence length="263" mass="27380">MPPKRGAKEFKFQVQLAGEWADFDAKEDKLLKQAYLSGFPNMKYRSRGQQYEVDFRNLVQKNKGTGKTRDIRPPHKWKPPPAPIMEPGPMTCIKVPPGGPGTTIQVPHPKDKSRFISVSVPASARPGQPMMVPVPPLEEVEEPAVVPSAPAPAAAAAAAAPPAAAEKPEKKGWSTGAKVAAGTAGVAAVAGLAVGGVILGEHIVEEGWDATMEDLGDWAGDAGSTVAGVAEDAGEAIAGAAEDVVDWVGDAADTAGDFIMDVF</sequence>
<evidence type="ECO:0000313" key="3">
    <source>
        <dbReference type="EMBL" id="CAK0789544.1"/>
    </source>
</evidence>
<dbReference type="InterPro" id="IPR004170">
    <property type="entry name" value="WWE_dom"/>
</dbReference>
<dbReference type="SUPFAM" id="SSF117839">
    <property type="entry name" value="WWE domain"/>
    <property type="match status" value="1"/>
</dbReference>
<evidence type="ECO:0000256" key="1">
    <source>
        <dbReference type="SAM" id="MobiDB-lite"/>
    </source>
</evidence>
<evidence type="ECO:0000259" key="2">
    <source>
        <dbReference type="PROSITE" id="PS50918"/>
    </source>
</evidence>
<dbReference type="InterPro" id="IPR037197">
    <property type="entry name" value="WWE_dom_sf"/>
</dbReference>
<feature type="domain" description="WWE" evidence="2">
    <location>
        <begin position="1"/>
        <end position="73"/>
    </location>
</feature>
<gene>
    <name evidence="3" type="ORF">PCOR1329_LOCUS1086</name>
</gene>
<comment type="caution">
    <text evidence="3">The sequence shown here is derived from an EMBL/GenBank/DDBJ whole genome shotgun (WGS) entry which is preliminary data.</text>
</comment>
<name>A0ABN9P9V3_9DINO</name>
<dbReference type="PROSITE" id="PS50918">
    <property type="entry name" value="WWE"/>
    <property type="match status" value="1"/>
</dbReference>
<evidence type="ECO:0000313" key="4">
    <source>
        <dbReference type="Proteomes" id="UP001189429"/>
    </source>
</evidence>
<proteinExistence type="predicted"/>
<dbReference type="Proteomes" id="UP001189429">
    <property type="component" value="Unassembled WGS sequence"/>
</dbReference>
<dbReference type="Gene3D" id="3.30.720.50">
    <property type="match status" value="1"/>
</dbReference>
<accession>A0ABN9P9V3</accession>
<reference evidence="3" key="1">
    <citation type="submission" date="2023-10" db="EMBL/GenBank/DDBJ databases">
        <authorList>
            <person name="Chen Y."/>
            <person name="Shah S."/>
            <person name="Dougan E. K."/>
            <person name="Thang M."/>
            <person name="Chan C."/>
        </authorList>
    </citation>
    <scope>NUCLEOTIDE SEQUENCE [LARGE SCALE GENOMIC DNA]</scope>
</reference>
<dbReference type="Pfam" id="PF02825">
    <property type="entry name" value="WWE"/>
    <property type="match status" value="1"/>
</dbReference>
<protein>
    <recommendedName>
        <fullName evidence="2">WWE domain-containing protein</fullName>
    </recommendedName>
</protein>
<dbReference type="EMBL" id="CAUYUJ010000255">
    <property type="protein sequence ID" value="CAK0789544.1"/>
    <property type="molecule type" value="Genomic_DNA"/>
</dbReference>
<organism evidence="3 4">
    <name type="scientific">Prorocentrum cordatum</name>
    <dbReference type="NCBI Taxonomy" id="2364126"/>
    <lineage>
        <taxon>Eukaryota</taxon>
        <taxon>Sar</taxon>
        <taxon>Alveolata</taxon>
        <taxon>Dinophyceae</taxon>
        <taxon>Prorocentrales</taxon>
        <taxon>Prorocentraceae</taxon>
        <taxon>Prorocentrum</taxon>
    </lineage>
</organism>
<keyword evidence="4" id="KW-1185">Reference proteome</keyword>
<feature type="region of interest" description="Disordered" evidence="1">
    <location>
        <begin position="60"/>
        <end position="86"/>
    </location>
</feature>